<reference evidence="4" key="1">
    <citation type="journal article" date="2019" name="Int. J. Syst. Evol. Microbiol.">
        <title>The Global Catalogue of Microorganisms (GCM) 10K type strain sequencing project: providing services to taxonomists for standard genome sequencing and annotation.</title>
        <authorList>
            <consortium name="The Broad Institute Genomics Platform"/>
            <consortium name="The Broad Institute Genome Sequencing Center for Infectious Disease"/>
            <person name="Wu L."/>
            <person name="Ma J."/>
        </authorList>
    </citation>
    <scope>NUCLEOTIDE SEQUENCE [LARGE SCALE GENOMIC DNA]</scope>
    <source>
        <strain evidence="4">JCM 4737</strain>
    </source>
</reference>
<keyword evidence="1" id="KW-0418">Kinase</keyword>
<dbReference type="Proteomes" id="UP000599437">
    <property type="component" value="Unassembled WGS sequence"/>
</dbReference>
<keyword evidence="3" id="KW-0067">ATP-binding</keyword>
<protein>
    <submittedName>
        <fullName evidence="3">ATP-binding protein</fullName>
    </submittedName>
</protein>
<dbReference type="RefSeq" id="WP_268246678.1">
    <property type="nucleotide sequence ID" value="NZ_BMVO01000027.1"/>
</dbReference>
<dbReference type="PANTHER" id="PTHR35526">
    <property type="entry name" value="ANTI-SIGMA-F FACTOR RSBW-RELATED"/>
    <property type="match status" value="1"/>
</dbReference>
<dbReference type="EMBL" id="BMVO01000027">
    <property type="protein sequence ID" value="GHB26286.1"/>
    <property type="molecule type" value="Genomic_DNA"/>
</dbReference>
<keyword evidence="1" id="KW-0723">Serine/threonine-protein kinase</keyword>
<sequence length="153" mass="16385">MRVVVPVLSPFGPGCGRPAASAAGARAVIRHYLALWDVQSVADEVLLVVTELLSNAVRHGTPPWSVRMWLVSEEDGRRYVRLEAADAGAGIDVEQLRAHWRRPCGSLLSGGRGLFIVDTLASRWGDDRSGLGHMVWAELDVKPVGPSHSAAGG</sequence>
<comment type="caution">
    <text evidence="3">The sequence shown here is derived from an EMBL/GenBank/DDBJ whole genome shotgun (WGS) entry which is preliminary data.</text>
</comment>
<gene>
    <name evidence="3" type="ORF">GCM10010346_57470</name>
</gene>
<dbReference type="InterPro" id="IPR036890">
    <property type="entry name" value="HATPase_C_sf"/>
</dbReference>
<evidence type="ECO:0000259" key="2">
    <source>
        <dbReference type="Pfam" id="PF13581"/>
    </source>
</evidence>
<keyword evidence="3" id="KW-0547">Nucleotide-binding</keyword>
<dbReference type="CDD" id="cd16936">
    <property type="entry name" value="HATPase_RsbW-like"/>
    <property type="match status" value="1"/>
</dbReference>
<accession>A0ABQ3E528</accession>
<evidence type="ECO:0000256" key="1">
    <source>
        <dbReference type="ARBA" id="ARBA00022527"/>
    </source>
</evidence>
<keyword evidence="4" id="KW-1185">Reference proteome</keyword>
<organism evidence="3 4">
    <name type="scientific">Streptomyces chryseus</name>
    <dbReference type="NCBI Taxonomy" id="68186"/>
    <lineage>
        <taxon>Bacteria</taxon>
        <taxon>Bacillati</taxon>
        <taxon>Actinomycetota</taxon>
        <taxon>Actinomycetes</taxon>
        <taxon>Kitasatosporales</taxon>
        <taxon>Streptomycetaceae</taxon>
        <taxon>Streptomyces</taxon>
    </lineage>
</organism>
<dbReference type="GO" id="GO:0005524">
    <property type="term" value="F:ATP binding"/>
    <property type="evidence" value="ECO:0007669"/>
    <property type="project" value="UniProtKB-KW"/>
</dbReference>
<keyword evidence="1" id="KW-0808">Transferase</keyword>
<name>A0ABQ3E528_9ACTN</name>
<dbReference type="Gene3D" id="3.30.565.10">
    <property type="entry name" value="Histidine kinase-like ATPase, C-terminal domain"/>
    <property type="match status" value="1"/>
</dbReference>
<dbReference type="InterPro" id="IPR003594">
    <property type="entry name" value="HATPase_dom"/>
</dbReference>
<dbReference type="SUPFAM" id="SSF55874">
    <property type="entry name" value="ATPase domain of HSP90 chaperone/DNA topoisomerase II/histidine kinase"/>
    <property type="match status" value="1"/>
</dbReference>
<dbReference type="Pfam" id="PF13581">
    <property type="entry name" value="HATPase_c_2"/>
    <property type="match status" value="1"/>
</dbReference>
<feature type="domain" description="Histidine kinase/HSP90-like ATPase" evidence="2">
    <location>
        <begin position="21"/>
        <end position="136"/>
    </location>
</feature>
<evidence type="ECO:0000313" key="4">
    <source>
        <dbReference type="Proteomes" id="UP000599437"/>
    </source>
</evidence>
<evidence type="ECO:0000313" key="3">
    <source>
        <dbReference type="EMBL" id="GHB26286.1"/>
    </source>
</evidence>
<dbReference type="InterPro" id="IPR050267">
    <property type="entry name" value="Anti-sigma-factor_SerPK"/>
</dbReference>
<proteinExistence type="predicted"/>
<dbReference type="PANTHER" id="PTHR35526:SF3">
    <property type="entry name" value="ANTI-SIGMA-F FACTOR RSBW"/>
    <property type="match status" value="1"/>
</dbReference>